<dbReference type="GO" id="GO:0006139">
    <property type="term" value="P:nucleobase-containing compound metabolic process"/>
    <property type="evidence" value="ECO:0007669"/>
    <property type="project" value="InterPro"/>
</dbReference>
<feature type="region of interest" description="Disordered" evidence="4">
    <location>
        <begin position="230"/>
        <end position="250"/>
    </location>
</feature>
<dbReference type="GO" id="GO:0005524">
    <property type="term" value="F:ATP binding"/>
    <property type="evidence" value="ECO:0007669"/>
    <property type="project" value="InterPro"/>
</dbReference>
<comment type="caution">
    <text evidence="6">The sequence shown here is derived from an EMBL/GenBank/DDBJ whole genome shotgun (WGS) entry which is preliminary data.</text>
</comment>
<keyword evidence="1" id="KW-0808">Transferase</keyword>
<dbReference type="GO" id="GO:0019205">
    <property type="term" value="F:nucleobase-containing compound kinase activity"/>
    <property type="evidence" value="ECO:0007669"/>
    <property type="project" value="InterPro"/>
</dbReference>
<dbReference type="Proteomes" id="UP000677228">
    <property type="component" value="Unassembled WGS sequence"/>
</dbReference>
<feature type="compositionally biased region" description="Basic and acidic residues" evidence="4">
    <location>
        <begin position="362"/>
        <end position="373"/>
    </location>
</feature>
<proteinExistence type="predicted"/>
<evidence type="ECO:0000256" key="4">
    <source>
        <dbReference type="SAM" id="MobiDB-lite"/>
    </source>
</evidence>
<feature type="compositionally biased region" description="Polar residues" evidence="4">
    <location>
        <begin position="574"/>
        <end position="592"/>
    </location>
</feature>
<dbReference type="PANTHER" id="PTHR23359">
    <property type="entry name" value="NUCLEOTIDE KINASE"/>
    <property type="match status" value="1"/>
</dbReference>
<gene>
    <name evidence="5" type="ORF">OVA965_LOCUS3310</name>
    <name evidence="6" type="ORF">TMI583_LOCUS3309</name>
</gene>
<accession>A0A8S2GZ33</accession>
<feature type="compositionally biased region" description="Basic and acidic residues" evidence="4">
    <location>
        <begin position="609"/>
        <end position="619"/>
    </location>
</feature>
<keyword evidence="3" id="KW-0418">Kinase</keyword>
<keyword evidence="2" id="KW-0547">Nucleotide-binding</keyword>
<dbReference type="InterPro" id="IPR000850">
    <property type="entry name" value="Adenylat/UMP-CMP_kin"/>
</dbReference>
<feature type="region of interest" description="Disordered" evidence="4">
    <location>
        <begin position="921"/>
        <end position="955"/>
    </location>
</feature>
<protein>
    <recommendedName>
        <fullName evidence="8">Adenylate kinase</fullName>
    </recommendedName>
</protein>
<feature type="region of interest" description="Disordered" evidence="4">
    <location>
        <begin position="1072"/>
        <end position="1102"/>
    </location>
</feature>
<dbReference type="Proteomes" id="UP000682733">
    <property type="component" value="Unassembled WGS sequence"/>
</dbReference>
<dbReference type="EMBL" id="CAJNOK010000786">
    <property type="protein sequence ID" value="CAF0775367.1"/>
    <property type="molecule type" value="Genomic_DNA"/>
</dbReference>
<evidence type="ECO:0000256" key="3">
    <source>
        <dbReference type="ARBA" id="ARBA00022777"/>
    </source>
</evidence>
<evidence type="ECO:0000313" key="6">
    <source>
        <dbReference type="EMBL" id="CAF3556515.1"/>
    </source>
</evidence>
<feature type="compositionally biased region" description="Acidic residues" evidence="4">
    <location>
        <begin position="341"/>
        <end position="361"/>
    </location>
</feature>
<feature type="compositionally biased region" description="Basic and acidic residues" evidence="4">
    <location>
        <begin position="785"/>
        <end position="807"/>
    </location>
</feature>
<evidence type="ECO:0000313" key="5">
    <source>
        <dbReference type="EMBL" id="CAF0775367.1"/>
    </source>
</evidence>
<evidence type="ECO:0000256" key="1">
    <source>
        <dbReference type="ARBA" id="ARBA00022679"/>
    </source>
</evidence>
<feature type="compositionally biased region" description="Acidic residues" evidence="4">
    <location>
        <begin position="923"/>
        <end position="950"/>
    </location>
</feature>
<feature type="region of interest" description="Disordered" evidence="4">
    <location>
        <begin position="528"/>
        <end position="619"/>
    </location>
</feature>
<feature type="compositionally biased region" description="Acidic residues" evidence="4">
    <location>
        <begin position="231"/>
        <end position="250"/>
    </location>
</feature>
<sequence length="1918" mass="221115">MSGVHDSGALLETAFGTSESSFQYGDPQNFISKKVDEEKISSDEQEYDSDALKPDPYHPDEADKEFLSSKPTCFLVLGKPGVGKTTLARKLAEDWHTELISISDLISTNMKQKTELGVRAKDLLLRGEPVPDEMVSRMLEIKMKSPEVAHHGYTMDDFPLMDENFMKLRDQLDMMKNWPLKPDFVINFRIPDSDLEVRRLGQKTDPITGALYIKEQYAPTQIEKPIAKTDVEEEENDDEQEDEVMEEEQLEDEFFTPLSTEIVERLVTRPEDMAPDVKDSIDSFKNRLLRLLEEYMAGLDRSYLVELDGNLPPSVCLNQLLERLSVYPIRRAARVQRFFPQEDEEEEIADEGQELEGEEEGGDHAVRAPREEEIPGEQMDTEELMLSLSGSNTLSNKFKWHRSRWLRCCPVALKQGNRVDGRQDLAVHFMDKIYVLSTKEALKEFQKNPRRYINDPRPPCKLFLYGPKHSGIEQLASDIGKRYNATVIDMDAYAKPKIDELRKRYVEDVRMETETATIEKVQQQLNAEAEEKQANDDTNQTQQEEEIAEKSEEKLNEEGEQSQEKAEENAEEISPTTSGQDQSSLPLENNTDINRDDLGGIGPEDEQTQYERDGKVTADHPEVKKAVELAIEEARKAAINIPVDVYADLIQKAIQAVEAEHREKNPTGPLFGNWIFVNFPYENDIWANLAEKNIQPDDIVVLLDSSDKLEALQKRWYSANKTDIDRQIRERLEREAVERRQKDEAQKQQMEEMKKIAEQERNERQMERQRKIDAGETVEEEQDDREEKEMQAAILEDKKYEPKKEDYTIPETIPEEDESMSKDVDKTSNPDLNRPPVPISSVSNEETTMPPAGVELNEFLQEVKADVDKINALVKLITNTMGIEPITIDLMKEDTSIKNHDEIVTETIDGLEKQFKYVVQETADQDDEEEEDGEENDEDGNEGEEEEDDNDLFKKDRKKHLGDTSIYCPVALLDKNILVPGKPDLTASYEGKAYRFSTDDARTAFMQNPIKYLPTDKPPKLPAIRMLFIGAEGVGKSLHARELAKKLNIFHIKFRDRLQELIIAKTKMKIGPEFAEGREDPDNEESEEKSEKTPDEVEELTPEQENIKAYLQDGEALAPEILDKLIKVWWNDEPFKSRGIILEGFPNNEDETGYMIENSLIPDVVIQLDTESSEVLKRILPQRMDQWRKKIQTRKQKRALIKAKKERDRKIAYAQRKAELFAERQQKIEQGDQPEDDEIEQTLASEFPPDEEEEETEQEDEQAAEGRIGEIIEQQMTDVKDKLEGVKRIFQEEFVSTYQIDASGKPRYVKNRIAKKLERFVTLRQNLLERVYIIKPELAQQLIDVGYLHYSRFGKWCPVSIHNGVCFPPAYGPDKIPRTVVYRKNVYYLADDEARVEFLKNPLFYLQQPTPKPIIPAKIALLGSPKSGKTSVAKRLVQEIGCVRVSLGDAVRYILEKEINTVLGKQMQTTLLAGNDIIPEIAIQCLEIALMDVKCQTRGYVLDGFPITKKHSELLSEKGIIPFKLFELQCDLTECVQRAIKDRNDPNRLYVMPDSVEAISQKYAVYQHEVGPTREWYSKEHKNWITVNGKNSKWKVWDIVMNETCNVTRKIQNYLERKAQNKAASISDLCVLPQELFNRLGEFDHYCPVSLVLRDELVDCSADTRTDYVAEYRGRYYRTAGLDELNMFLADPERFAPIEPKKLPPPPNRRPKRLTAAEVQALFPEPVEFSGYCTVTYLNGDKKYECLVMGGQDYAVQYRDKLFFMLNEQAREKFMRQPDKYWRLQLPNKLPPPKNPLDIINLPCLGYLEQTVANAIIKSLTATGSFKPKFPFLSIKSSALIYAAYHLKAYNSKSSDYLRRKFRRKLYIFEEQCELIGYLADKSTIRYKAPENRTPEYNVKYETFFALKENVPTSNWLS</sequence>
<organism evidence="6 7">
    <name type="scientific">Didymodactylos carnosus</name>
    <dbReference type="NCBI Taxonomy" id="1234261"/>
    <lineage>
        <taxon>Eukaryota</taxon>
        <taxon>Metazoa</taxon>
        <taxon>Spiralia</taxon>
        <taxon>Gnathifera</taxon>
        <taxon>Rotifera</taxon>
        <taxon>Eurotatoria</taxon>
        <taxon>Bdelloidea</taxon>
        <taxon>Philodinida</taxon>
        <taxon>Philodinidae</taxon>
        <taxon>Didymodactylos</taxon>
    </lineage>
</organism>
<dbReference type="EMBL" id="CAJOBA010000786">
    <property type="protein sequence ID" value="CAF3556515.1"/>
    <property type="molecule type" value="Genomic_DNA"/>
</dbReference>
<dbReference type="SUPFAM" id="SSF52540">
    <property type="entry name" value="P-loop containing nucleoside triphosphate hydrolases"/>
    <property type="match status" value="3"/>
</dbReference>
<feature type="compositionally biased region" description="Basic and acidic residues" evidence="4">
    <location>
        <begin position="50"/>
        <end position="63"/>
    </location>
</feature>
<feature type="compositionally biased region" description="Basic and acidic residues" evidence="4">
    <location>
        <begin position="548"/>
        <end position="568"/>
    </location>
</feature>
<evidence type="ECO:0000313" key="7">
    <source>
        <dbReference type="Proteomes" id="UP000682733"/>
    </source>
</evidence>
<dbReference type="Pfam" id="PF00406">
    <property type="entry name" value="ADK"/>
    <property type="match status" value="2"/>
</dbReference>
<feature type="region of interest" description="Disordered" evidence="4">
    <location>
        <begin position="341"/>
        <end position="376"/>
    </location>
</feature>
<evidence type="ECO:0000256" key="2">
    <source>
        <dbReference type="ARBA" id="ARBA00022741"/>
    </source>
</evidence>
<feature type="region of interest" description="Disordered" evidence="4">
    <location>
        <begin position="19"/>
        <end position="63"/>
    </location>
</feature>
<feature type="compositionally biased region" description="Basic and acidic residues" evidence="4">
    <location>
        <begin position="819"/>
        <end position="828"/>
    </location>
</feature>
<feature type="compositionally biased region" description="Basic and acidic residues" evidence="4">
    <location>
        <begin position="33"/>
        <end position="42"/>
    </location>
</feature>
<dbReference type="Gene3D" id="3.40.50.300">
    <property type="entry name" value="P-loop containing nucleotide triphosphate hydrolases"/>
    <property type="match status" value="4"/>
</dbReference>
<reference evidence="6" key="1">
    <citation type="submission" date="2021-02" db="EMBL/GenBank/DDBJ databases">
        <authorList>
            <person name="Nowell W R."/>
        </authorList>
    </citation>
    <scope>NUCLEOTIDE SEQUENCE</scope>
</reference>
<dbReference type="CDD" id="cd01428">
    <property type="entry name" value="ADK"/>
    <property type="match status" value="1"/>
</dbReference>
<name>A0A8S2GZ33_9BILA</name>
<evidence type="ECO:0008006" key="8">
    <source>
        <dbReference type="Google" id="ProtNLM"/>
    </source>
</evidence>
<feature type="region of interest" description="Disordered" evidence="4">
    <location>
        <begin position="758"/>
        <end position="846"/>
    </location>
</feature>
<feature type="compositionally biased region" description="Basic and acidic residues" evidence="4">
    <location>
        <begin position="758"/>
        <end position="774"/>
    </location>
</feature>
<dbReference type="InterPro" id="IPR027417">
    <property type="entry name" value="P-loop_NTPase"/>
</dbReference>